<evidence type="ECO:0000313" key="2">
    <source>
        <dbReference type="Proteomes" id="UP000054251"/>
    </source>
</evidence>
<gene>
    <name evidence="1" type="ORF">AC631_03619</name>
</gene>
<dbReference type="GeneID" id="26840628"/>
<accession>A0A0V1PWG3</accession>
<comment type="caution">
    <text evidence="1">The sequence shown here is derived from an EMBL/GenBank/DDBJ whole genome shotgun (WGS) entry which is preliminary data.</text>
</comment>
<dbReference type="RefSeq" id="XP_015466730.1">
    <property type="nucleotide sequence ID" value="XM_015612448.1"/>
</dbReference>
<protein>
    <recommendedName>
        <fullName evidence="3">Peroxin/Ferlin domain-containing protein</fullName>
    </recommendedName>
</protein>
<dbReference type="EMBL" id="LMYN01000080">
    <property type="protein sequence ID" value="KSA00628.1"/>
    <property type="molecule type" value="Genomic_DNA"/>
</dbReference>
<keyword evidence="2" id="KW-1185">Reference proteome</keyword>
<sequence length="166" mass="20204">MDDIKDKYKYFPQYNELRDLLKHANVKTGRLLKALDSYEYQSDDYRFDFVIENQRGTKLFGIPLFSNKTLLPFIDPPTYQLLDGRTISLTYNNISNFPLPDMDWEWTWDKWYLLMVNDVDAQGWLYSLMMFSSTHWKGKYRFGNFIRRRIWVRMRHKIATERSKQT</sequence>
<dbReference type="Proteomes" id="UP000054251">
    <property type="component" value="Unassembled WGS sequence"/>
</dbReference>
<dbReference type="InterPro" id="IPR051513">
    <property type="entry name" value="Tectonin_beta-prop"/>
</dbReference>
<evidence type="ECO:0000313" key="1">
    <source>
        <dbReference type="EMBL" id="KSA00628.1"/>
    </source>
</evidence>
<dbReference type="AlphaFoldDB" id="A0A0V1PWG3"/>
<proteinExistence type="predicted"/>
<dbReference type="PANTHER" id="PTHR23250:SF1">
    <property type="entry name" value="TECTONIN BETA-PROPELLER REPEAT-CONTAINING PROTEIN 1"/>
    <property type="match status" value="1"/>
</dbReference>
<dbReference type="PANTHER" id="PTHR23250">
    <property type="entry name" value="DYSFERLIN-RELATED"/>
    <property type="match status" value="1"/>
</dbReference>
<evidence type="ECO:0008006" key="3">
    <source>
        <dbReference type="Google" id="ProtNLM"/>
    </source>
</evidence>
<reference evidence="1 2" key="1">
    <citation type="submission" date="2015-11" db="EMBL/GenBank/DDBJ databases">
        <title>The genome of Debaryomyces fabryi.</title>
        <authorList>
            <person name="Tafer H."/>
            <person name="Lopandic K."/>
        </authorList>
    </citation>
    <scope>NUCLEOTIDE SEQUENCE [LARGE SCALE GENOMIC DNA]</scope>
    <source>
        <strain evidence="1 2">CBS 789</strain>
    </source>
</reference>
<dbReference type="OrthoDB" id="72441at2759"/>
<name>A0A0V1PWG3_9ASCO</name>
<organism evidence="1 2">
    <name type="scientific">Debaryomyces fabryi</name>
    <dbReference type="NCBI Taxonomy" id="58627"/>
    <lineage>
        <taxon>Eukaryota</taxon>
        <taxon>Fungi</taxon>
        <taxon>Dikarya</taxon>
        <taxon>Ascomycota</taxon>
        <taxon>Saccharomycotina</taxon>
        <taxon>Pichiomycetes</taxon>
        <taxon>Debaryomycetaceae</taxon>
        <taxon>Debaryomyces</taxon>
    </lineage>
</organism>